<proteinExistence type="inferred from homology"/>
<organism evidence="3 4">
    <name type="scientific">Apostasia shenzhenica</name>
    <dbReference type="NCBI Taxonomy" id="1088818"/>
    <lineage>
        <taxon>Eukaryota</taxon>
        <taxon>Viridiplantae</taxon>
        <taxon>Streptophyta</taxon>
        <taxon>Embryophyta</taxon>
        <taxon>Tracheophyta</taxon>
        <taxon>Spermatophyta</taxon>
        <taxon>Magnoliopsida</taxon>
        <taxon>Liliopsida</taxon>
        <taxon>Asparagales</taxon>
        <taxon>Orchidaceae</taxon>
        <taxon>Apostasioideae</taxon>
        <taxon>Apostasia</taxon>
    </lineage>
</organism>
<name>A0A2I0A7P0_9ASPA</name>
<dbReference type="InterPro" id="IPR006941">
    <property type="entry name" value="RNase_CAF1"/>
</dbReference>
<dbReference type="OrthoDB" id="1432093at2759"/>
<keyword evidence="4" id="KW-1185">Reference proteome</keyword>
<gene>
    <name evidence="3" type="primary">PARN</name>
    <name evidence="3" type="ORF">AXF42_Ash002937</name>
</gene>
<dbReference type="STRING" id="1088818.A0A2I0A7P0"/>
<dbReference type="InterPro" id="IPR012337">
    <property type="entry name" value="RNaseH-like_sf"/>
</dbReference>
<dbReference type="EC" id="3.1.13.4" evidence="3"/>
<dbReference type="EMBL" id="KZ452013">
    <property type="protein sequence ID" value="PKA51570.1"/>
    <property type="molecule type" value="Genomic_DNA"/>
</dbReference>
<dbReference type="PANTHER" id="PTHR15092">
    <property type="entry name" value="POLY A -SPECIFIC RIBONUCLEASE/TARGET OF EGR1, MEMBER 1"/>
    <property type="match status" value="1"/>
</dbReference>
<comment type="similarity">
    <text evidence="2">Belongs to the CAF1 family.</text>
</comment>
<evidence type="ECO:0000313" key="4">
    <source>
        <dbReference type="Proteomes" id="UP000236161"/>
    </source>
</evidence>
<dbReference type="Proteomes" id="UP000236161">
    <property type="component" value="Unassembled WGS sequence"/>
</dbReference>
<dbReference type="Pfam" id="PF04857">
    <property type="entry name" value="CAF1"/>
    <property type="match status" value="2"/>
</dbReference>
<dbReference type="PANTHER" id="PTHR15092:SF22">
    <property type="entry name" value="POLY(A)-SPECIFIC RIBONUCLEASE PNLDC1"/>
    <property type="match status" value="1"/>
</dbReference>
<dbReference type="GO" id="GO:0004535">
    <property type="term" value="F:poly(A)-specific ribonuclease activity"/>
    <property type="evidence" value="ECO:0007669"/>
    <property type="project" value="UniProtKB-EC"/>
</dbReference>
<comment type="cofactor">
    <cofactor evidence="1">
        <name>a divalent metal cation</name>
        <dbReference type="ChEBI" id="CHEBI:60240"/>
    </cofactor>
</comment>
<dbReference type="Gene3D" id="3.30.420.10">
    <property type="entry name" value="Ribonuclease H-like superfamily/Ribonuclease H"/>
    <property type="match status" value="2"/>
</dbReference>
<dbReference type="InterPro" id="IPR051181">
    <property type="entry name" value="CAF1_poly(A)_ribonucleases"/>
</dbReference>
<dbReference type="SUPFAM" id="SSF53098">
    <property type="entry name" value="Ribonuclease H-like"/>
    <property type="match status" value="1"/>
</dbReference>
<dbReference type="InterPro" id="IPR036397">
    <property type="entry name" value="RNaseH_sf"/>
</dbReference>
<reference evidence="3 4" key="1">
    <citation type="journal article" date="2017" name="Nature">
        <title>The Apostasia genome and the evolution of orchids.</title>
        <authorList>
            <person name="Zhang G.Q."/>
            <person name="Liu K.W."/>
            <person name="Li Z."/>
            <person name="Lohaus R."/>
            <person name="Hsiao Y.Y."/>
            <person name="Niu S.C."/>
            <person name="Wang J.Y."/>
            <person name="Lin Y.C."/>
            <person name="Xu Q."/>
            <person name="Chen L.J."/>
            <person name="Yoshida K."/>
            <person name="Fujiwara S."/>
            <person name="Wang Z.W."/>
            <person name="Zhang Y.Q."/>
            <person name="Mitsuda N."/>
            <person name="Wang M."/>
            <person name="Liu G.H."/>
            <person name="Pecoraro L."/>
            <person name="Huang H.X."/>
            <person name="Xiao X.J."/>
            <person name="Lin M."/>
            <person name="Wu X.Y."/>
            <person name="Wu W.L."/>
            <person name="Chen Y.Y."/>
            <person name="Chang S.B."/>
            <person name="Sakamoto S."/>
            <person name="Ohme-Takagi M."/>
            <person name="Yagi M."/>
            <person name="Zeng S.J."/>
            <person name="Shen C.Y."/>
            <person name="Yeh C.M."/>
            <person name="Luo Y.B."/>
            <person name="Tsai W.C."/>
            <person name="Van de Peer Y."/>
            <person name="Liu Z.J."/>
        </authorList>
    </citation>
    <scope>NUCLEOTIDE SEQUENCE [LARGE SCALE GENOMIC DNA]</scope>
    <source>
        <strain evidence="4">cv. Shenzhen</strain>
        <tissue evidence="3">Stem</tissue>
    </source>
</reference>
<evidence type="ECO:0000256" key="2">
    <source>
        <dbReference type="ARBA" id="ARBA00008372"/>
    </source>
</evidence>
<evidence type="ECO:0000256" key="1">
    <source>
        <dbReference type="ARBA" id="ARBA00001968"/>
    </source>
</evidence>
<dbReference type="AlphaFoldDB" id="A0A2I0A7P0"/>
<accession>A0A2I0A7P0</accession>
<evidence type="ECO:0000313" key="3">
    <source>
        <dbReference type="EMBL" id="PKA51570.1"/>
    </source>
</evidence>
<dbReference type="GO" id="GO:0003723">
    <property type="term" value="F:RNA binding"/>
    <property type="evidence" value="ECO:0007669"/>
    <property type="project" value="TreeGrafter"/>
</dbReference>
<keyword evidence="3" id="KW-0378">Hydrolase</keyword>
<protein>
    <submittedName>
        <fullName evidence="3">Poly(A)-specific ribonuclease PARN</fullName>
        <ecNumber evidence="3">3.1.13.4</ecNumber>
    </submittedName>
</protein>
<sequence>MPLANEEVMACFGLRVLSKALTQPQARHLRRALSSSTVIGGNGGVSGVAVKRVTISNFWSVLDDLRVRVREADFVAVDLEMTGVTSAPWRQSFEFDRSDVRYFKVKDSVEKFAVVQFGVCTFQWDASLGSFIAHPAQEVEALKNLGAVYDDDLLSFFGNFKDDVEIPIASTTDLLFMERMKIRFHEWRENLLRCSENHAPEGSSCGSKMQFQTVFLKKCPAVLLNGFTSHQLRLIQLVIRKHFKDLLYVRVSGDSCSWQKLVVYVNSQKDIAILMEEIKEDQRRSKEEKVHLAVGFRHIVDIFISEKKLIVGYNCFLDIAHIYDKFVGPLPCSKEDFVMSLHKIFPYVIDTKHLINANHVMQYLMKRSKKSLSSAFAILCPKIYSGFQDSTSVSSVVKVHVQADETGSSYWNSGAKHEAGFDAFMTGCVFAQACSHLGIKFDQESVPMDLPNSDRLQTYINILFHSRAVIDLRTGAESLDSGYKRKYPKIEFSKIALIWGFSSKLRPNDMQEILGKVFGTASVLSVFYIDGTAALIQFSKEEFVDQFLVLKDTLEKDDGPISLLHPLAELLVGGETRAANYDAYGEICSSSAMKFSFAGQAEAIGIKWKTRLRTLKEDKESPLSQVDNCREQLYAIENDT</sequence>